<dbReference type="PRINTS" id="PR00051">
    <property type="entry name" value="DNAA"/>
</dbReference>
<dbReference type="InterPro" id="IPR003593">
    <property type="entry name" value="AAA+_ATPase"/>
</dbReference>
<evidence type="ECO:0000256" key="8">
    <source>
        <dbReference type="HAMAP-Rule" id="MF_00377"/>
    </source>
</evidence>
<evidence type="ECO:0000256" key="11">
    <source>
        <dbReference type="RuleBase" id="RU004227"/>
    </source>
</evidence>
<dbReference type="InterPro" id="IPR013317">
    <property type="entry name" value="DnaA_dom"/>
</dbReference>
<dbReference type="Proteomes" id="UP000007039">
    <property type="component" value="Chromosome"/>
</dbReference>
<feature type="binding site" evidence="8">
    <location>
        <position position="153"/>
    </location>
    <ligand>
        <name>ATP</name>
        <dbReference type="ChEBI" id="CHEBI:30616"/>
    </ligand>
</feature>
<keyword evidence="15" id="KW-1185">Reference proteome</keyword>
<sequence length="443" mass="51317">MDNNLWEEVLKLSEVKFSPQIVNTWLKPLKILDMRGDLITIEAPNRFYKNWVEDKYLETLKKIFLEEYNIQSEIQIVIGSSTQSYREQPQDQTVKAQNTILNNSTNLNKQYTFDNFVVGSSNQFPHAAALAVAEGYFQTYNPLFIYGGVGLGKTHLMHAIGNKILEKFPKLKILYISSEAFTNEMIYALKSKTMDIFREKYRNIDLLLFDDVQFLAGKTRSTEEFFYTFNSLYDMQKQIVLTSDKEPNEIPDLEERLRSRFSWGLVADIQPPSVDEKVAIILKRSEIMNIYVSNEVAHFLAENLKGDNIRDLIGALIRLNAFSTFHNEPITIELAKKALEKFIIKKDIIVTPEAVINAVCSYFNVKQQEIKSKNRSRVISYPRQVAMYILREKLNLPLQDIANIFGGRNHSTVLHSIKEIQNRMQSDQELKSVINTIIRNIYK</sequence>
<organism evidence="14 15">
    <name type="scientific">Calditerrivibrio nitroreducens (strain DSM 19672 / NBRC 101217 / Yu37-1)</name>
    <dbReference type="NCBI Taxonomy" id="768670"/>
    <lineage>
        <taxon>Bacteria</taxon>
        <taxon>Pseudomonadati</taxon>
        <taxon>Deferribacterota</taxon>
        <taxon>Deferribacteres</taxon>
        <taxon>Deferribacterales</taxon>
        <taxon>Calditerrivibrionaceae</taxon>
    </lineage>
</organism>
<dbReference type="KEGG" id="cni:Calni_0002"/>
<dbReference type="InterPro" id="IPR038454">
    <property type="entry name" value="DnaA_N_sf"/>
</dbReference>
<feature type="domain" description="Chromosomal replication initiator DnaA C-terminal" evidence="13">
    <location>
        <begin position="351"/>
        <end position="420"/>
    </location>
</feature>
<dbReference type="GO" id="GO:0006270">
    <property type="term" value="P:DNA replication initiation"/>
    <property type="evidence" value="ECO:0007669"/>
    <property type="project" value="UniProtKB-UniRule"/>
</dbReference>
<dbReference type="Pfam" id="PF08299">
    <property type="entry name" value="Bac_DnaA_C"/>
    <property type="match status" value="1"/>
</dbReference>
<evidence type="ECO:0000259" key="12">
    <source>
        <dbReference type="SMART" id="SM00382"/>
    </source>
</evidence>
<keyword evidence="7 8" id="KW-0238">DNA-binding</keyword>
<evidence type="ECO:0000256" key="7">
    <source>
        <dbReference type="ARBA" id="ARBA00023125"/>
    </source>
</evidence>
<evidence type="ECO:0000313" key="15">
    <source>
        <dbReference type="Proteomes" id="UP000007039"/>
    </source>
</evidence>
<dbReference type="InterPro" id="IPR024633">
    <property type="entry name" value="DnaA_N_dom"/>
</dbReference>
<dbReference type="OrthoDB" id="9807019at2"/>
<dbReference type="GO" id="GO:0005886">
    <property type="term" value="C:plasma membrane"/>
    <property type="evidence" value="ECO:0007669"/>
    <property type="project" value="TreeGrafter"/>
</dbReference>
<keyword evidence="5 8" id="KW-0067">ATP-binding</keyword>
<dbReference type="CDD" id="cd00009">
    <property type="entry name" value="AAA"/>
    <property type="match status" value="1"/>
</dbReference>
<dbReference type="GO" id="GO:0006275">
    <property type="term" value="P:regulation of DNA replication"/>
    <property type="evidence" value="ECO:0007669"/>
    <property type="project" value="UniProtKB-UniRule"/>
</dbReference>
<evidence type="ECO:0000256" key="4">
    <source>
        <dbReference type="ARBA" id="ARBA00022741"/>
    </source>
</evidence>
<comment type="similarity">
    <text evidence="1 8 11">Belongs to the DnaA family.</text>
</comment>
<dbReference type="SUPFAM" id="SSF52540">
    <property type="entry name" value="P-loop containing nucleoside triphosphate hydrolases"/>
    <property type="match status" value="1"/>
</dbReference>
<keyword evidence="2 8" id="KW-0963">Cytoplasm</keyword>
<feature type="region of interest" description="Domain IV, binds dsDNA" evidence="8">
    <location>
        <begin position="324"/>
        <end position="443"/>
    </location>
</feature>
<dbReference type="InterPro" id="IPR001957">
    <property type="entry name" value="Chromosome_initiator_DnaA"/>
</dbReference>
<dbReference type="SMART" id="SM00760">
    <property type="entry name" value="Bac_DnaA_C"/>
    <property type="match status" value="1"/>
</dbReference>
<dbReference type="CDD" id="cd06571">
    <property type="entry name" value="Bac_DnaA_C"/>
    <property type="match status" value="1"/>
</dbReference>
<comment type="domain">
    <text evidence="8">Domain I is involved in oligomerization and binding regulators, domain II is flexibile and of varying length in different bacteria, domain III forms the AAA+ region, while domain IV binds dsDNA.</text>
</comment>
<dbReference type="FunFam" id="3.40.50.300:FF:000668">
    <property type="entry name" value="Chromosomal replication initiator protein DnaA"/>
    <property type="match status" value="1"/>
</dbReference>
<feature type="binding site" evidence="8">
    <location>
        <position position="150"/>
    </location>
    <ligand>
        <name>ATP</name>
        <dbReference type="ChEBI" id="CHEBI:30616"/>
    </ligand>
</feature>
<dbReference type="InterPro" id="IPR010921">
    <property type="entry name" value="Trp_repressor/repl_initiator"/>
</dbReference>
<comment type="subcellular location">
    <subcellularLocation>
        <location evidence="8">Cytoplasm</location>
    </subcellularLocation>
</comment>
<evidence type="ECO:0000256" key="5">
    <source>
        <dbReference type="ARBA" id="ARBA00022840"/>
    </source>
</evidence>
<feature type="binding site" evidence="8">
    <location>
        <position position="152"/>
    </location>
    <ligand>
        <name>ATP</name>
        <dbReference type="ChEBI" id="CHEBI:30616"/>
    </ligand>
</feature>
<evidence type="ECO:0000256" key="9">
    <source>
        <dbReference type="NCBIfam" id="TIGR00362"/>
    </source>
</evidence>
<dbReference type="EMBL" id="CP002347">
    <property type="protein sequence ID" value="ADR17919.1"/>
    <property type="molecule type" value="Genomic_DNA"/>
</dbReference>
<dbReference type="STRING" id="768670.Calni_0002"/>
<evidence type="ECO:0000256" key="6">
    <source>
        <dbReference type="ARBA" id="ARBA00023121"/>
    </source>
</evidence>
<dbReference type="GO" id="GO:0003688">
    <property type="term" value="F:DNA replication origin binding"/>
    <property type="evidence" value="ECO:0007669"/>
    <property type="project" value="UniProtKB-UniRule"/>
</dbReference>
<comment type="subunit">
    <text evidence="8">Oligomerizes as a right-handed, spiral filament on DNA at oriC.</text>
</comment>
<dbReference type="RefSeq" id="WP_013450136.1">
    <property type="nucleotide sequence ID" value="NC_014758.1"/>
</dbReference>
<reference evidence="14 15" key="1">
    <citation type="journal article" date="2011" name="Stand. Genomic Sci.">
        <title>Complete genome sequence of Calditerrivibrio nitroreducens type strain (Yu37-1).</title>
        <authorList>
            <person name="Pitluck S."/>
            <person name="Sikorski J."/>
            <person name="Zeytun A."/>
            <person name="Lapidus A."/>
            <person name="Nolan M."/>
            <person name="Lucas S."/>
            <person name="Hammon N."/>
            <person name="Deshpande S."/>
            <person name="Cheng J.F."/>
            <person name="Tapia R."/>
            <person name="Han C."/>
            <person name="Goodwin L."/>
            <person name="Liolios K."/>
            <person name="Pagani I."/>
            <person name="Ivanova N."/>
            <person name="Mavromatis K."/>
            <person name="Pati A."/>
            <person name="Chen A."/>
            <person name="Palaniappan K."/>
            <person name="Hauser L."/>
            <person name="Chang Y.J."/>
            <person name="Jeffries C.D."/>
            <person name="Detter J.C."/>
            <person name="Brambilla E."/>
            <person name="Djao O.D."/>
            <person name="Rohde M."/>
            <person name="Spring S."/>
            <person name="Goker M."/>
            <person name="Woyke T."/>
            <person name="Bristow J."/>
            <person name="Eisen J.A."/>
            <person name="Markowitz V."/>
            <person name="Hugenholtz P."/>
            <person name="Kyrpides N.C."/>
            <person name="Klenk H.P."/>
            <person name="Land M."/>
        </authorList>
    </citation>
    <scope>NUCLEOTIDE SEQUENCE [LARGE SCALE GENOMIC DNA]</scope>
    <source>
        <strain evidence="15">DSM 19672 / NBRC 101217 / Yu37-1</strain>
    </source>
</reference>
<keyword evidence="4 8" id="KW-0547">Nucleotide-binding</keyword>
<feature type="binding site" evidence="8">
    <location>
        <position position="154"/>
    </location>
    <ligand>
        <name>ATP</name>
        <dbReference type="ChEBI" id="CHEBI:30616"/>
    </ligand>
</feature>
<dbReference type="Gene3D" id="1.10.8.60">
    <property type="match status" value="1"/>
</dbReference>
<dbReference type="NCBIfam" id="TIGR00362">
    <property type="entry name" value="DnaA"/>
    <property type="match status" value="1"/>
</dbReference>
<evidence type="ECO:0000256" key="2">
    <source>
        <dbReference type="ARBA" id="ARBA00022490"/>
    </source>
</evidence>
<dbReference type="eggNOG" id="COG0593">
    <property type="taxonomic scope" value="Bacteria"/>
</dbReference>
<dbReference type="GO" id="GO:0005737">
    <property type="term" value="C:cytoplasm"/>
    <property type="evidence" value="ECO:0007669"/>
    <property type="project" value="UniProtKB-SubCell"/>
</dbReference>
<dbReference type="SUPFAM" id="SSF48295">
    <property type="entry name" value="TrpR-like"/>
    <property type="match status" value="1"/>
</dbReference>
<dbReference type="GO" id="GO:0008289">
    <property type="term" value="F:lipid binding"/>
    <property type="evidence" value="ECO:0007669"/>
    <property type="project" value="UniProtKB-KW"/>
</dbReference>
<evidence type="ECO:0000256" key="10">
    <source>
        <dbReference type="RuleBase" id="RU000577"/>
    </source>
</evidence>
<evidence type="ECO:0000313" key="14">
    <source>
        <dbReference type="EMBL" id="ADR17919.1"/>
    </source>
</evidence>
<dbReference type="InterPro" id="IPR020591">
    <property type="entry name" value="Chromosome_initiator_DnaA-like"/>
</dbReference>
<dbReference type="Pfam" id="PF11638">
    <property type="entry name" value="DnaA_N"/>
    <property type="match status" value="1"/>
</dbReference>
<dbReference type="Gene3D" id="1.10.1750.10">
    <property type="match status" value="1"/>
</dbReference>
<dbReference type="Pfam" id="PF00308">
    <property type="entry name" value="Bac_DnaA"/>
    <property type="match status" value="1"/>
</dbReference>
<proteinExistence type="inferred from homology"/>
<comment type="function">
    <text evidence="8 10">Plays an essential role in the initiation and regulation of chromosomal replication. ATP-DnaA binds to the origin of replication (oriC) to initiate formation of the DNA replication initiation complex once per cell cycle. Binds the DnaA box (a 9 base pair repeat at the origin) and separates the double-stranded (ds)DNA. Forms a right-handed helical filament on oriC DNA; dsDNA binds to the exterior of the filament while single-stranded (ss)DNA is stabiized in the filament's interior. The ATP-DnaA-oriC complex binds and stabilizes one strand of the AT-rich DNA unwinding element (DUE), permitting loading of DNA polymerase. After initiation quickly degrades to an ADP-DnaA complex that is not apt for DNA replication. Binds acidic phospholipids.</text>
</comment>
<name>E4TI22_CALNY</name>
<comment type="caution">
    <text evidence="8">Lacks conserved residue(s) required for the propagation of feature annotation.</text>
</comment>
<dbReference type="InterPro" id="IPR013159">
    <property type="entry name" value="DnaA_C"/>
</dbReference>
<dbReference type="PANTHER" id="PTHR30050">
    <property type="entry name" value="CHROMOSOMAL REPLICATION INITIATOR PROTEIN DNAA"/>
    <property type="match status" value="1"/>
</dbReference>
<gene>
    <name evidence="8" type="primary">dnaA</name>
    <name evidence="14" type="ordered locus">Calni_0002</name>
</gene>
<dbReference type="HOGENOM" id="CLU_026910_3_1_0"/>
<accession>E4TI22</accession>
<keyword evidence="3 8" id="KW-0235">DNA replication</keyword>
<feature type="domain" description="AAA+ ATPase" evidence="12">
    <location>
        <begin position="139"/>
        <end position="268"/>
    </location>
</feature>
<dbReference type="PROSITE" id="PS01008">
    <property type="entry name" value="DNAA"/>
    <property type="match status" value="1"/>
</dbReference>
<protein>
    <recommendedName>
        <fullName evidence="8 9">Chromosomal replication initiator protein DnaA</fullName>
    </recommendedName>
</protein>
<dbReference type="InterPro" id="IPR018312">
    <property type="entry name" value="Chromosome_initiator_DnaA_CS"/>
</dbReference>
<dbReference type="Gene3D" id="3.40.50.300">
    <property type="entry name" value="P-loop containing nucleotide triphosphate hydrolases"/>
    <property type="match status" value="1"/>
</dbReference>
<evidence type="ECO:0000259" key="13">
    <source>
        <dbReference type="SMART" id="SM00760"/>
    </source>
</evidence>
<evidence type="ECO:0000256" key="3">
    <source>
        <dbReference type="ARBA" id="ARBA00022705"/>
    </source>
</evidence>
<evidence type="ECO:0000256" key="1">
    <source>
        <dbReference type="ARBA" id="ARBA00006583"/>
    </source>
</evidence>
<dbReference type="GO" id="GO:0005524">
    <property type="term" value="F:ATP binding"/>
    <property type="evidence" value="ECO:0007669"/>
    <property type="project" value="UniProtKB-UniRule"/>
</dbReference>
<dbReference type="PANTHER" id="PTHR30050:SF2">
    <property type="entry name" value="CHROMOSOMAL REPLICATION INITIATOR PROTEIN DNAA"/>
    <property type="match status" value="1"/>
</dbReference>
<dbReference type="Gene3D" id="3.30.300.180">
    <property type="match status" value="1"/>
</dbReference>
<dbReference type="AlphaFoldDB" id="E4TI22"/>
<feature type="region of interest" description="Domain I, interacts with DnaA modulators" evidence="8">
    <location>
        <begin position="1"/>
        <end position="92"/>
    </location>
</feature>
<dbReference type="SMART" id="SM00382">
    <property type="entry name" value="AAA"/>
    <property type="match status" value="1"/>
</dbReference>
<dbReference type="HAMAP" id="MF_00377">
    <property type="entry name" value="DnaA_bact"/>
    <property type="match status" value="1"/>
</dbReference>
<dbReference type="InterPro" id="IPR027417">
    <property type="entry name" value="P-loop_NTPase"/>
</dbReference>
<keyword evidence="6 8" id="KW-0446">Lipid-binding</keyword>